<dbReference type="AlphaFoldDB" id="A0A5B9QJ85"/>
<evidence type="ECO:0000256" key="1">
    <source>
        <dbReference type="SAM" id="MobiDB-lite"/>
    </source>
</evidence>
<reference evidence="2 3" key="1">
    <citation type="submission" date="2019-08" db="EMBL/GenBank/DDBJ databases">
        <title>Deep-cultivation of Planctomycetes and their phenomic and genomic characterization uncovers novel biology.</title>
        <authorList>
            <person name="Wiegand S."/>
            <person name="Jogler M."/>
            <person name="Boedeker C."/>
            <person name="Pinto D."/>
            <person name="Vollmers J."/>
            <person name="Rivas-Marin E."/>
            <person name="Kohn T."/>
            <person name="Peeters S.H."/>
            <person name="Heuer A."/>
            <person name="Rast P."/>
            <person name="Oberbeckmann S."/>
            <person name="Bunk B."/>
            <person name="Jeske O."/>
            <person name="Meyerdierks A."/>
            <person name="Storesund J.E."/>
            <person name="Kallscheuer N."/>
            <person name="Luecker S."/>
            <person name="Lage O.M."/>
            <person name="Pohl T."/>
            <person name="Merkel B.J."/>
            <person name="Hornburger P."/>
            <person name="Mueller R.-W."/>
            <person name="Bruemmer F."/>
            <person name="Labrenz M."/>
            <person name="Spormann A.M."/>
            <person name="Op den Camp H."/>
            <person name="Overmann J."/>
            <person name="Amann R."/>
            <person name="Jetten M.S.M."/>
            <person name="Mascher T."/>
            <person name="Medema M.H."/>
            <person name="Devos D.P."/>
            <person name="Kaster A.-K."/>
            <person name="Ovreas L."/>
            <person name="Rohde M."/>
            <person name="Galperin M.Y."/>
            <person name="Jogler C."/>
        </authorList>
    </citation>
    <scope>NUCLEOTIDE SEQUENCE [LARGE SCALE GENOMIC DNA]</scope>
    <source>
        <strain evidence="2 3">Pr1d</strain>
    </source>
</reference>
<evidence type="ECO:0008006" key="4">
    <source>
        <dbReference type="Google" id="ProtNLM"/>
    </source>
</evidence>
<keyword evidence="3" id="KW-1185">Reference proteome</keyword>
<accession>A0A5B9QJ85</accession>
<evidence type="ECO:0000313" key="3">
    <source>
        <dbReference type="Proteomes" id="UP000323917"/>
    </source>
</evidence>
<dbReference type="GO" id="GO:0004534">
    <property type="term" value="F:5'-3' RNA exonuclease activity"/>
    <property type="evidence" value="ECO:0007669"/>
    <property type="project" value="TreeGrafter"/>
</dbReference>
<dbReference type="Proteomes" id="UP000323917">
    <property type="component" value="Chromosome"/>
</dbReference>
<evidence type="ECO:0000313" key="2">
    <source>
        <dbReference type="EMBL" id="QEG34231.1"/>
    </source>
</evidence>
<sequence length="436" mass="49418">MRCSTYNLGLFLLFFASLGLFDCLAVRAEPFDLQAGNGRHWYRGNMHTHSLWSDGDDYLDNIALWYRENGYQFLVFTDHNVLADTERWIDVEKSKGGQNAFEKFKSQFPEHVQERTNAEDKLEVRLNTFQDVAGRLIIPDEFLLIQGEEISDEFEKAPIHICASNIQEVIPPMKGGSVAETIQNNFRAVNSQREKTGIPMIAHLNHPNFGYAITAEDMMLIRGEQFFEVYNGHPWVNNQGDHLHASCDRIWDILLTGRLGEYQLPALYGLATDDSHDHHELGDRKSNPGRGWVMVLAEELSVESLIDALEAGQFYASSGVALRRIAVTPQEYSVEVEPVDGEEYEIEFIGTREGYDWSNKPVVDEEGSEVRTTHHYSDDIGETLATVKGTEANYKFKGDELYVRARVTSSAKAENASFDDGPKRAWSQPVDLTKPQ</sequence>
<dbReference type="OrthoDB" id="9804333at2"/>
<dbReference type="PANTHER" id="PTHR42924">
    <property type="entry name" value="EXONUCLEASE"/>
    <property type="match status" value="1"/>
</dbReference>
<organism evidence="2 3">
    <name type="scientific">Bythopirellula goksoeyrii</name>
    <dbReference type="NCBI Taxonomy" id="1400387"/>
    <lineage>
        <taxon>Bacteria</taxon>
        <taxon>Pseudomonadati</taxon>
        <taxon>Planctomycetota</taxon>
        <taxon>Planctomycetia</taxon>
        <taxon>Pirellulales</taxon>
        <taxon>Lacipirellulaceae</taxon>
        <taxon>Bythopirellula</taxon>
    </lineage>
</organism>
<gene>
    <name evidence="2" type="ORF">Pr1d_15040</name>
</gene>
<feature type="region of interest" description="Disordered" evidence="1">
    <location>
        <begin position="411"/>
        <end position="436"/>
    </location>
</feature>
<dbReference type="InterPro" id="IPR016195">
    <property type="entry name" value="Pol/histidinol_Pase-like"/>
</dbReference>
<dbReference type="SUPFAM" id="SSF89550">
    <property type="entry name" value="PHP domain-like"/>
    <property type="match status" value="1"/>
</dbReference>
<name>A0A5B9QJ85_9BACT</name>
<dbReference type="EMBL" id="CP042913">
    <property type="protein sequence ID" value="QEG34231.1"/>
    <property type="molecule type" value="Genomic_DNA"/>
</dbReference>
<dbReference type="Gene3D" id="3.20.20.140">
    <property type="entry name" value="Metal-dependent hydrolases"/>
    <property type="match status" value="1"/>
</dbReference>
<proteinExistence type="predicted"/>
<dbReference type="PANTHER" id="PTHR42924:SF11">
    <property type="entry name" value="POLYMERASE_HISTIDINOL PHOSPHATASE N-TERMINAL DOMAIN-CONTAINING PROTEIN"/>
    <property type="match status" value="1"/>
</dbReference>
<dbReference type="KEGG" id="bgok:Pr1d_15040"/>
<dbReference type="InterPro" id="IPR052018">
    <property type="entry name" value="PHP_domain"/>
</dbReference>
<dbReference type="GO" id="GO:0035312">
    <property type="term" value="F:5'-3' DNA exonuclease activity"/>
    <property type="evidence" value="ECO:0007669"/>
    <property type="project" value="TreeGrafter"/>
</dbReference>
<protein>
    <recommendedName>
        <fullName evidence="4">PHP domain protein</fullName>
    </recommendedName>
</protein>
<dbReference type="RefSeq" id="WP_148072908.1">
    <property type="nucleotide sequence ID" value="NZ_CP042913.1"/>
</dbReference>